<sequence length="319" mass="35321">MRDAVVKRRKISSSSTAPKNANSEAEADNSNELLRKFFESRFQPLDIPTNPTTTDQISDEDEEGDESRDDFEGFSDNESESDGEVMVVEHVDARKEDVMLDKQTRKALLSAKIPASTKPSTTANKQENKSKGEAAENETENLQNDLALQRLLKESHLLESGSSDLNPTGKNRHKALDLRLQALGAKTSIFAPNKMPKSHREGIQSKAIKTETTRRREARENGIILEKPVFKQKKSSIKRRERGVGAPAVGKFSGGTLRLSKQDLASIQGPSRKGIAMDKPYATKTSRCNTHSLQQMGGQRFPVTLTMSINDFAVPKLRG</sequence>
<dbReference type="PANTHER" id="PTHR28096:SF1">
    <property type="entry name" value="PROTEIN FAF1"/>
    <property type="match status" value="1"/>
</dbReference>
<dbReference type="InterPro" id="IPR053030">
    <property type="entry name" value="Ribosomal_biogenesis_FAF1-like"/>
</dbReference>
<name>A0A093UVS8_TALMA</name>
<feature type="compositionally biased region" description="Acidic residues" evidence="1">
    <location>
        <begin position="57"/>
        <end position="83"/>
    </location>
</feature>
<protein>
    <submittedName>
        <fullName evidence="2">Uncharacterized protein C3F10.08c</fullName>
    </submittedName>
</protein>
<gene>
    <name evidence="2" type="ORF">GQ26_0280010</name>
</gene>
<reference key="1">
    <citation type="journal article" date="2014" name="PLoS Genet.">
        <title>Signature Gene Expression Reveals Novel Clues to the Molecular Mechanisms of Dimorphic Transition in Penicillium marneffei.</title>
        <authorList>
            <person name="Yang E."/>
            <person name="Wang G."/>
            <person name="Cai J."/>
            <person name="Woo P.C."/>
            <person name="Lau S.K."/>
            <person name="Yuen K.-Y."/>
            <person name="Chow W.-N."/>
            <person name="Lin X."/>
        </authorList>
    </citation>
    <scope>NUCLEOTIDE SEQUENCE [LARGE SCALE GENOMIC DNA]</scope>
    <source>
        <strain>PM1</strain>
    </source>
</reference>
<dbReference type="EMBL" id="JPOX01000028">
    <property type="protein sequence ID" value="KFX44387.1"/>
    <property type="molecule type" value="Genomic_DNA"/>
</dbReference>
<dbReference type="InterPro" id="IPR027973">
    <property type="entry name" value="FSAF1-like"/>
</dbReference>
<dbReference type="AlphaFoldDB" id="A0A093UVS8"/>
<proteinExistence type="predicted"/>
<dbReference type="GO" id="GO:0000462">
    <property type="term" value="P:maturation of SSU-rRNA from tricistronic rRNA transcript (SSU-rRNA, 5.8S rRNA, LSU-rRNA)"/>
    <property type="evidence" value="ECO:0007669"/>
    <property type="project" value="TreeGrafter"/>
</dbReference>
<dbReference type="HOGENOM" id="CLU_054969_0_0_1"/>
<reference evidence="2" key="2">
    <citation type="journal article" date="2014" name="PLoS Genet.">
        <title>Signature gene expression reveals novel clues to the molecular mechanisms of dimorphic transition in Penicillium marneffei.</title>
        <authorList>
            <person name="Yang E."/>
            <person name="Wang G."/>
            <person name="Cai J."/>
            <person name="Woo P.C."/>
            <person name="Lau S.K."/>
            <person name="Yuen K.-Y."/>
            <person name="Chow W.-N."/>
            <person name="Lin X."/>
        </authorList>
    </citation>
    <scope>NUCLEOTIDE SEQUENCE</scope>
    <source>
        <strain evidence="2">PM1</strain>
    </source>
</reference>
<feature type="region of interest" description="Disordered" evidence="1">
    <location>
        <begin position="108"/>
        <end position="140"/>
    </location>
</feature>
<feature type="region of interest" description="Disordered" evidence="1">
    <location>
        <begin position="1"/>
        <end position="88"/>
    </location>
</feature>
<accession>A0A093UVS8</accession>
<dbReference type="eggNOG" id="ENOG502QVP1">
    <property type="taxonomic scope" value="Eukaryota"/>
</dbReference>
<evidence type="ECO:0000313" key="2">
    <source>
        <dbReference type="EMBL" id="KFX44387.1"/>
    </source>
</evidence>
<comment type="caution">
    <text evidence="2">The sequence shown here is derived from an EMBL/GenBank/DDBJ whole genome shotgun (WGS) entry which is preliminary data.</text>
</comment>
<dbReference type="Pfam" id="PF15375">
    <property type="entry name" value="FSAF1"/>
    <property type="match status" value="1"/>
</dbReference>
<feature type="compositionally biased region" description="Low complexity" evidence="1">
    <location>
        <begin position="20"/>
        <end position="32"/>
    </location>
</feature>
<dbReference type="GO" id="GO:0005730">
    <property type="term" value="C:nucleolus"/>
    <property type="evidence" value="ECO:0007669"/>
    <property type="project" value="TreeGrafter"/>
</dbReference>
<evidence type="ECO:0000256" key="1">
    <source>
        <dbReference type="SAM" id="MobiDB-lite"/>
    </source>
</evidence>
<dbReference type="PANTHER" id="PTHR28096">
    <property type="entry name" value="PROTEIN FAF1"/>
    <property type="match status" value="1"/>
</dbReference>
<organism evidence="2">
    <name type="scientific">Talaromyces marneffei PM1</name>
    <dbReference type="NCBI Taxonomy" id="1077442"/>
    <lineage>
        <taxon>Eukaryota</taxon>
        <taxon>Fungi</taxon>
        <taxon>Dikarya</taxon>
        <taxon>Ascomycota</taxon>
        <taxon>Pezizomycotina</taxon>
        <taxon>Eurotiomycetes</taxon>
        <taxon>Eurotiomycetidae</taxon>
        <taxon>Eurotiales</taxon>
        <taxon>Trichocomaceae</taxon>
        <taxon>Talaromyces</taxon>
        <taxon>Talaromyces sect. Talaromyces</taxon>
    </lineage>
</organism>